<accession>A0A2P2PGD5</accession>
<protein>
    <submittedName>
        <fullName evidence="1">Uncharacterized protein</fullName>
    </submittedName>
</protein>
<sequence length="26" mass="3054">MGFWGRCSDQLHLFHFIVTQSFALVL</sequence>
<organism evidence="1">
    <name type="scientific">Rhizophora mucronata</name>
    <name type="common">Asiatic mangrove</name>
    <dbReference type="NCBI Taxonomy" id="61149"/>
    <lineage>
        <taxon>Eukaryota</taxon>
        <taxon>Viridiplantae</taxon>
        <taxon>Streptophyta</taxon>
        <taxon>Embryophyta</taxon>
        <taxon>Tracheophyta</taxon>
        <taxon>Spermatophyta</taxon>
        <taxon>Magnoliopsida</taxon>
        <taxon>eudicotyledons</taxon>
        <taxon>Gunneridae</taxon>
        <taxon>Pentapetalae</taxon>
        <taxon>rosids</taxon>
        <taxon>fabids</taxon>
        <taxon>Malpighiales</taxon>
        <taxon>Rhizophoraceae</taxon>
        <taxon>Rhizophora</taxon>
    </lineage>
</organism>
<dbReference type="EMBL" id="GGEC01073288">
    <property type="protein sequence ID" value="MBX53772.1"/>
    <property type="molecule type" value="Transcribed_RNA"/>
</dbReference>
<reference evidence="1" key="1">
    <citation type="submission" date="2018-02" db="EMBL/GenBank/DDBJ databases">
        <title>Rhizophora mucronata_Transcriptome.</title>
        <authorList>
            <person name="Meera S.P."/>
            <person name="Sreeshan A."/>
            <person name="Augustine A."/>
        </authorList>
    </citation>
    <scope>NUCLEOTIDE SEQUENCE</scope>
    <source>
        <tissue evidence="1">Leaf</tissue>
    </source>
</reference>
<evidence type="ECO:0000313" key="1">
    <source>
        <dbReference type="EMBL" id="MBX53772.1"/>
    </source>
</evidence>
<proteinExistence type="predicted"/>
<dbReference type="AlphaFoldDB" id="A0A2P2PGD5"/>
<name>A0A2P2PGD5_RHIMU</name>